<evidence type="ECO:0000313" key="2">
    <source>
        <dbReference type="EMBL" id="UWX56498.1"/>
    </source>
</evidence>
<dbReference type="SUPFAM" id="SSF56235">
    <property type="entry name" value="N-terminal nucleophile aminohydrolases (Ntn hydrolases)"/>
    <property type="match status" value="1"/>
</dbReference>
<dbReference type="RefSeq" id="WP_260575133.1">
    <property type="nucleotide sequence ID" value="NZ_CP104205.1"/>
</dbReference>
<dbReference type="EC" id="2.3.2.2" evidence="2"/>
<dbReference type="EMBL" id="CP104205">
    <property type="protein sequence ID" value="UWX56498.1"/>
    <property type="molecule type" value="Genomic_DNA"/>
</dbReference>
<gene>
    <name evidence="2" type="ORF">NYZ99_10085</name>
</gene>
<dbReference type="PRINTS" id="PR01210">
    <property type="entry name" value="GGTRANSPTASE"/>
</dbReference>
<keyword evidence="3" id="KW-1185">Reference proteome</keyword>
<dbReference type="PANTHER" id="PTHR43881">
    <property type="entry name" value="GAMMA-GLUTAMYLTRANSPEPTIDASE (AFU_ORTHOLOGUE AFUA_4G13580)"/>
    <property type="match status" value="1"/>
</dbReference>
<dbReference type="PANTHER" id="PTHR43881:SF1">
    <property type="entry name" value="GAMMA-GLUTAMYLTRANSPEPTIDASE (AFU_ORTHOLOGUE AFUA_4G13580)"/>
    <property type="match status" value="1"/>
</dbReference>
<dbReference type="Proteomes" id="UP001059209">
    <property type="component" value="Chromosome"/>
</dbReference>
<evidence type="ECO:0000313" key="3">
    <source>
        <dbReference type="Proteomes" id="UP001059209"/>
    </source>
</evidence>
<keyword evidence="2" id="KW-0012">Acyltransferase</keyword>
<dbReference type="Gene3D" id="3.60.20.40">
    <property type="match status" value="1"/>
</dbReference>
<feature type="compositionally biased region" description="Polar residues" evidence="1">
    <location>
        <begin position="155"/>
        <end position="169"/>
    </location>
</feature>
<dbReference type="Pfam" id="PF01019">
    <property type="entry name" value="G_glu_transpept"/>
    <property type="match status" value="1"/>
</dbReference>
<protein>
    <submittedName>
        <fullName evidence="2">Gamma-glutamyltransferase</fullName>
        <ecNumber evidence="2">2.3.2.2</ecNumber>
    </submittedName>
</protein>
<dbReference type="InterPro" id="IPR043137">
    <property type="entry name" value="GGT_ssub_C"/>
</dbReference>
<keyword evidence="2" id="KW-0808">Transferase</keyword>
<organism evidence="2 3">
    <name type="scientific">Maribacter litopenaei</name>
    <dbReference type="NCBI Taxonomy" id="2976127"/>
    <lineage>
        <taxon>Bacteria</taxon>
        <taxon>Pseudomonadati</taxon>
        <taxon>Bacteroidota</taxon>
        <taxon>Flavobacteriia</taxon>
        <taxon>Flavobacteriales</taxon>
        <taxon>Flavobacteriaceae</taxon>
        <taxon>Maribacter</taxon>
    </lineage>
</organism>
<accession>A0ABY5YBS3</accession>
<feature type="region of interest" description="Disordered" evidence="1">
    <location>
        <begin position="149"/>
        <end position="169"/>
    </location>
</feature>
<dbReference type="InterPro" id="IPR052896">
    <property type="entry name" value="GGT-like_enzyme"/>
</dbReference>
<dbReference type="GO" id="GO:0103068">
    <property type="term" value="F:leukotriene C4 gamma-glutamyl transferase activity"/>
    <property type="evidence" value="ECO:0007669"/>
    <property type="project" value="UniProtKB-EC"/>
</dbReference>
<evidence type="ECO:0000256" key="1">
    <source>
        <dbReference type="SAM" id="MobiDB-lite"/>
    </source>
</evidence>
<sequence length="229" mass="24697">MVTLLSDAYTEQRRNLIHPDKAADTYPAGDMEIETGNTTYLTVADSNGNMVSLIQSIYSEFASGMVPDGLGFVLRNRGQMFNVQDRGHANALEPGKRPFHTIIPAFITKDGKPWVSFGLMGGAVQPQGHAQIIVNVVDFGMNLQEAGDAPRMRHTGSSQPTGSKMTNGGTLYLESGIPPETLRELRKKGHRIGFGVGMFGGYQAIGIDLENKVYSGASESRKDGQAAGY</sequence>
<dbReference type="InterPro" id="IPR029055">
    <property type="entry name" value="Ntn_hydrolases_N"/>
</dbReference>
<name>A0ABY5YBS3_9FLAO</name>
<reference evidence="2" key="1">
    <citation type="submission" date="2022-09" db="EMBL/GenBank/DDBJ databases">
        <title>Maribacter litopenaei sp. nov., isolated from the intestinal tract of the Pacific White Shrimp, Litopenaeus vannamei.</title>
        <authorList>
            <person name="Kim S.Y."/>
            <person name="Hwang C.Y."/>
        </authorList>
    </citation>
    <scope>NUCLEOTIDE SEQUENCE</scope>
    <source>
        <strain evidence="2">HL-LV01</strain>
    </source>
</reference>
<proteinExistence type="predicted"/>